<comment type="similarity">
    <text evidence="2">Belongs to the cytochrome P450 family.</text>
</comment>
<evidence type="ECO:0000256" key="1">
    <source>
        <dbReference type="ARBA" id="ARBA00001971"/>
    </source>
</evidence>
<proteinExistence type="inferred from homology"/>
<dbReference type="PANTHER" id="PTHR47582:SF1">
    <property type="entry name" value="P450, PUTATIVE (EUROFUNG)-RELATED"/>
    <property type="match status" value="1"/>
</dbReference>
<dbReference type="InterPro" id="IPR002403">
    <property type="entry name" value="Cyt_P450_E_grp-IV"/>
</dbReference>
<dbReference type="InterPro" id="IPR036396">
    <property type="entry name" value="Cyt_P450_sf"/>
</dbReference>
<accession>A0A6A7A220</accession>
<comment type="cofactor">
    <cofactor evidence="1 5">
        <name>heme</name>
        <dbReference type="ChEBI" id="CHEBI:30413"/>
    </cofactor>
</comment>
<feature type="binding site" description="axial binding residue" evidence="5">
    <location>
        <position position="443"/>
    </location>
    <ligand>
        <name>heme</name>
        <dbReference type="ChEBI" id="CHEBI:30413"/>
    </ligand>
    <ligandPart>
        <name>Fe</name>
        <dbReference type="ChEBI" id="CHEBI:18248"/>
    </ligandPart>
</feature>
<dbReference type="GO" id="GO:0005506">
    <property type="term" value="F:iron ion binding"/>
    <property type="evidence" value="ECO:0007669"/>
    <property type="project" value="InterPro"/>
</dbReference>
<name>A0A6A7A220_9PLEO</name>
<dbReference type="CDD" id="cd11040">
    <property type="entry name" value="CYP7_CYP8-like"/>
    <property type="match status" value="1"/>
</dbReference>
<evidence type="ECO:0000256" key="2">
    <source>
        <dbReference type="ARBA" id="ARBA00010617"/>
    </source>
</evidence>
<reference evidence="6" key="1">
    <citation type="journal article" date="2020" name="Stud. Mycol.">
        <title>101 Dothideomycetes genomes: a test case for predicting lifestyles and emergence of pathogens.</title>
        <authorList>
            <person name="Haridas S."/>
            <person name="Albert R."/>
            <person name="Binder M."/>
            <person name="Bloem J."/>
            <person name="Labutti K."/>
            <person name="Salamov A."/>
            <person name="Andreopoulos B."/>
            <person name="Baker S."/>
            <person name="Barry K."/>
            <person name="Bills G."/>
            <person name="Bluhm B."/>
            <person name="Cannon C."/>
            <person name="Castanera R."/>
            <person name="Culley D."/>
            <person name="Daum C."/>
            <person name="Ezra D."/>
            <person name="Gonzalez J."/>
            <person name="Henrissat B."/>
            <person name="Kuo A."/>
            <person name="Liang C."/>
            <person name="Lipzen A."/>
            <person name="Lutzoni F."/>
            <person name="Magnuson J."/>
            <person name="Mondo S."/>
            <person name="Nolan M."/>
            <person name="Ohm R."/>
            <person name="Pangilinan J."/>
            <person name="Park H.-J."/>
            <person name="Ramirez L."/>
            <person name="Alfaro M."/>
            <person name="Sun H."/>
            <person name="Tritt A."/>
            <person name="Yoshinaga Y."/>
            <person name="Zwiers L.-H."/>
            <person name="Turgeon B."/>
            <person name="Goodwin S."/>
            <person name="Spatafora J."/>
            <person name="Crous P."/>
            <person name="Grigoriev I."/>
        </authorList>
    </citation>
    <scope>NUCLEOTIDE SEQUENCE</scope>
    <source>
        <strain evidence="6">CBS 113818</strain>
    </source>
</reference>
<dbReference type="InterPro" id="IPR053007">
    <property type="entry name" value="CYP450_monoxygenase_sec-met"/>
</dbReference>
<dbReference type="Gene3D" id="1.10.630.10">
    <property type="entry name" value="Cytochrome P450"/>
    <property type="match status" value="1"/>
</dbReference>
<dbReference type="GO" id="GO:0016705">
    <property type="term" value="F:oxidoreductase activity, acting on paired donors, with incorporation or reduction of molecular oxygen"/>
    <property type="evidence" value="ECO:0007669"/>
    <property type="project" value="InterPro"/>
</dbReference>
<gene>
    <name evidence="6" type="ORF">CC86DRAFT_445726</name>
</gene>
<dbReference type="Proteomes" id="UP000799424">
    <property type="component" value="Unassembled WGS sequence"/>
</dbReference>
<evidence type="ECO:0000313" key="7">
    <source>
        <dbReference type="Proteomes" id="UP000799424"/>
    </source>
</evidence>
<evidence type="ECO:0000256" key="4">
    <source>
        <dbReference type="ARBA" id="ARBA00023004"/>
    </source>
</evidence>
<dbReference type="GO" id="GO:0004497">
    <property type="term" value="F:monooxygenase activity"/>
    <property type="evidence" value="ECO:0007669"/>
    <property type="project" value="InterPro"/>
</dbReference>
<dbReference type="EMBL" id="MU006225">
    <property type="protein sequence ID" value="KAF2826757.1"/>
    <property type="molecule type" value="Genomic_DNA"/>
</dbReference>
<evidence type="ECO:0000313" key="6">
    <source>
        <dbReference type="EMBL" id="KAF2826757.1"/>
    </source>
</evidence>
<dbReference type="SUPFAM" id="SSF48264">
    <property type="entry name" value="Cytochrome P450"/>
    <property type="match status" value="1"/>
</dbReference>
<dbReference type="PANTHER" id="PTHR47582">
    <property type="entry name" value="P450, PUTATIVE (EUROFUNG)-RELATED"/>
    <property type="match status" value="1"/>
</dbReference>
<sequence length="516" mass="57474">MALSTIAMGAIGLAIAIAALLVNLARVKIDPREPPVVHPKVPFFGHVIGMLTGGPLYVKKISEQCKHPFFTLPMLNGRTYVCTSPAIAVAVQRAASTLDFDALIAELGPRMVGAAAETQHILRDPMAKQQGRRTMVDRSHDIINPPLAAHKMLEIAQKQVNYLSNFVNAIQDGEELDLFVTMRGQMAAASMDTFYGPHNPFAEHPELLDKYWDWDDGLVGFMVNVLPQITARRAYYAMQACVKGWVEYTEKGLHREAQPFLQDRKRFHEDEGISQEEHARLEMGITFGIVSNASVTSFWLVNNIFSDPELLSQVRDEIYTNAFEAPGTLSTTKLRDACPLLNSTWRETMRLIAPMTSARIVLQDTVLSDTYFLRKGSVVQIAGGLLHSDTEIWGPDAASFNPRRFVYNWNGTKTESNGRVVDSKSNAIHPGAFRGFGGGTSLCPGRHFAQAEITSLAAMLVLGFDMHPMKGAREVMWNPPRDDKRFPIAVTKPLRGVPVMMRRRNGWEEVKLELKV</sequence>
<dbReference type="InterPro" id="IPR001128">
    <property type="entry name" value="Cyt_P450"/>
</dbReference>
<dbReference type="OrthoDB" id="3366823at2759"/>
<dbReference type="GO" id="GO:0020037">
    <property type="term" value="F:heme binding"/>
    <property type="evidence" value="ECO:0007669"/>
    <property type="project" value="InterPro"/>
</dbReference>
<dbReference type="PRINTS" id="PR00465">
    <property type="entry name" value="EP450IV"/>
</dbReference>
<organism evidence="6 7">
    <name type="scientific">Ophiobolus disseminans</name>
    <dbReference type="NCBI Taxonomy" id="1469910"/>
    <lineage>
        <taxon>Eukaryota</taxon>
        <taxon>Fungi</taxon>
        <taxon>Dikarya</taxon>
        <taxon>Ascomycota</taxon>
        <taxon>Pezizomycotina</taxon>
        <taxon>Dothideomycetes</taxon>
        <taxon>Pleosporomycetidae</taxon>
        <taxon>Pleosporales</taxon>
        <taxon>Pleosporineae</taxon>
        <taxon>Phaeosphaeriaceae</taxon>
        <taxon>Ophiobolus</taxon>
    </lineage>
</organism>
<protein>
    <submittedName>
        <fullName evidence="6">Cytochrome P450</fullName>
    </submittedName>
</protein>
<keyword evidence="5" id="KW-0349">Heme</keyword>
<evidence type="ECO:0000256" key="3">
    <source>
        <dbReference type="ARBA" id="ARBA00022723"/>
    </source>
</evidence>
<keyword evidence="7" id="KW-1185">Reference proteome</keyword>
<dbReference type="Pfam" id="PF00067">
    <property type="entry name" value="p450"/>
    <property type="match status" value="1"/>
</dbReference>
<keyword evidence="4 5" id="KW-0408">Iron</keyword>
<evidence type="ECO:0000256" key="5">
    <source>
        <dbReference type="PIRSR" id="PIRSR602403-1"/>
    </source>
</evidence>
<dbReference type="AlphaFoldDB" id="A0A6A7A220"/>
<keyword evidence="3 5" id="KW-0479">Metal-binding</keyword>